<keyword evidence="2 6" id="KW-0132">Cell division</keyword>
<evidence type="ECO:0000313" key="9">
    <source>
        <dbReference type="EMBL" id="ODN67004.1"/>
    </source>
</evidence>
<comment type="subcellular location">
    <subcellularLocation>
        <location evidence="6">Cytoplasm</location>
    </subcellularLocation>
</comment>
<evidence type="ECO:0000256" key="6">
    <source>
        <dbReference type="RuleBase" id="RU004136"/>
    </source>
</evidence>
<dbReference type="EMBL" id="MCRI01000010">
    <property type="protein sequence ID" value="ODN67004.1"/>
    <property type="molecule type" value="Genomic_DNA"/>
</dbReference>
<dbReference type="InterPro" id="IPR036565">
    <property type="entry name" value="Mur-like_cat_sf"/>
</dbReference>
<evidence type="ECO:0000256" key="2">
    <source>
        <dbReference type="ARBA" id="ARBA00022618"/>
    </source>
</evidence>
<reference evidence="9 10" key="1">
    <citation type="submission" date="2016-07" db="EMBL/GenBank/DDBJ databases">
        <title>Draft Genome Sequence of Methylophaga muralis Bur 1.</title>
        <authorList>
            <person name="Vasilenko O.V."/>
            <person name="Doronina N.V."/>
            <person name="Shmareva M.N."/>
            <person name="Tarlachkov S.V."/>
            <person name="Mustakhimov I."/>
            <person name="Trotsenko Y.A."/>
        </authorList>
    </citation>
    <scope>NUCLEOTIDE SEQUENCE [LARGE SCALE GENOMIC DNA]</scope>
    <source>
        <strain evidence="9 10">Bur 1</strain>
    </source>
</reference>
<dbReference type="InterPro" id="IPR036615">
    <property type="entry name" value="Mur_ligase_C_dom_sf"/>
</dbReference>
<dbReference type="PANTHER" id="PTHR43024:SF1">
    <property type="entry name" value="UDP-N-ACETYLMURAMOYL-TRIPEPTIDE--D-ALANYL-D-ALANINE LIGASE"/>
    <property type="match status" value="1"/>
</dbReference>
<evidence type="ECO:0000256" key="5">
    <source>
        <dbReference type="ARBA" id="ARBA00023306"/>
    </source>
</evidence>
<comment type="caution">
    <text evidence="9">The sequence shown here is derived from an EMBL/GenBank/DDBJ whole genome shotgun (WGS) entry which is preliminary data.</text>
</comment>
<dbReference type="Pfam" id="PF08245">
    <property type="entry name" value="Mur_ligase_M"/>
    <property type="match status" value="1"/>
</dbReference>
<proteinExistence type="predicted"/>
<evidence type="ECO:0000313" key="10">
    <source>
        <dbReference type="Proteomes" id="UP000094379"/>
    </source>
</evidence>
<keyword evidence="5 6" id="KW-0131">Cell cycle</keyword>
<keyword evidence="6" id="KW-0133">Cell shape</keyword>
<dbReference type="Gene3D" id="3.90.190.20">
    <property type="entry name" value="Mur ligase, C-terminal domain"/>
    <property type="match status" value="1"/>
</dbReference>
<evidence type="ECO:0000256" key="4">
    <source>
        <dbReference type="ARBA" id="ARBA00022840"/>
    </source>
</evidence>
<dbReference type="NCBIfam" id="TIGR01143">
    <property type="entry name" value="murF"/>
    <property type="match status" value="1"/>
</dbReference>
<keyword evidence="10" id="KW-1185">Reference proteome</keyword>
<keyword evidence="6" id="KW-0573">Peptidoglycan synthesis</keyword>
<dbReference type="Gene3D" id="3.40.1190.10">
    <property type="entry name" value="Mur-like, catalytic domain"/>
    <property type="match status" value="1"/>
</dbReference>
<keyword evidence="1 9" id="KW-0436">Ligase</keyword>
<dbReference type="AlphaFoldDB" id="A0A1E3GSL5"/>
<keyword evidence="4" id="KW-0067">ATP-binding</keyword>
<gene>
    <name evidence="9" type="primary">murF_2</name>
    <name evidence="9" type="ORF">A9E74_01244</name>
</gene>
<evidence type="ECO:0000256" key="1">
    <source>
        <dbReference type="ARBA" id="ARBA00022598"/>
    </source>
</evidence>
<dbReference type="Proteomes" id="UP000094379">
    <property type="component" value="Unassembled WGS sequence"/>
</dbReference>
<keyword evidence="3" id="KW-0547">Nucleotide-binding</keyword>
<dbReference type="GO" id="GO:0005524">
    <property type="term" value="F:ATP binding"/>
    <property type="evidence" value="ECO:0007669"/>
    <property type="project" value="UniProtKB-KW"/>
</dbReference>
<dbReference type="PATRIC" id="fig|291169.3.peg.1250"/>
<dbReference type="SUPFAM" id="SSF53244">
    <property type="entry name" value="MurD-like peptide ligases, peptide-binding domain"/>
    <property type="match status" value="1"/>
</dbReference>
<dbReference type="SUPFAM" id="SSF53623">
    <property type="entry name" value="MurD-like peptide ligases, catalytic domain"/>
    <property type="match status" value="1"/>
</dbReference>
<dbReference type="InterPro" id="IPR013221">
    <property type="entry name" value="Mur_ligase_cen"/>
</dbReference>
<organism evidence="9 10">
    <name type="scientific">Methylophaga muralis</name>
    <dbReference type="NCBI Taxonomy" id="291169"/>
    <lineage>
        <taxon>Bacteria</taxon>
        <taxon>Pseudomonadati</taxon>
        <taxon>Pseudomonadota</taxon>
        <taxon>Gammaproteobacteria</taxon>
        <taxon>Thiotrichales</taxon>
        <taxon>Piscirickettsiaceae</taxon>
        <taxon>Methylophaga</taxon>
    </lineage>
</organism>
<comment type="pathway">
    <text evidence="6">Cell wall biogenesis; peptidoglycan biosynthesis.</text>
</comment>
<feature type="domain" description="Mur ligase C-terminal" evidence="7">
    <location>
        <begin position="248"/>
        <end position="367"/>
    </location>
</feature>
<dbReference type="InterPro" id="IPR051046">
    <property type="entry name" value="MurCDEF_CellWall_CoF430Synth"/>
</dbReference>
<dbReference type="GO" id="GO:0051301">
    <property type="term" value="P:cell division"/>
    <property type="evidence" value="ECO:0007669"/>
    <property type="project" value="UniProtKB-KW"/>
</dbReference>
<evidence type="ECO:0000259" key="8">
    <source>
        <dbReference type="Pfam" id="PF08245"/>
    </source>
</evidence>
<evidence type="ECO:0000259" key="7">
    <source>
        <dbReference type="Pfam" id="PF02875"/>
    </source>
</evidence>
<keyword evidence="6" id="KW-0961">Cell wall biogenesis/degradation</keyword>
<accession>A0A1E3GSL5</accession>
<evidence type="ECO:0000256" key="3">
    <source>
        <dbReference type="ARBA" id="ARBA00022741"/>
    </source>
</evidence>
<dbReference type="GO" id="GO:0005737">
    <property type="term" value="C:cytoplasm"/>
    <property type="evidence" value="ECO:0007669"/>
    <property type="project" value="UniProtKB-SubCell"/>
</dbReference>
<dbReference type="STRING" id="291169.A9E74_01244"/>
<dbReference type="GO" id="GO:0047480">
    <property type="term" value="F:UDP-N-acetylmuramoyl-tripeptide-D-alanyl-D-alanine ligase activity"/>
    <property type="evidence" value="ECO:0007669"/>
    <property type="project" value="UniProtKB-EC"/>
</dbReference>
<feature type="domain" description="Mur ligase central" evidence="8">
    <location>
        <begin position="39"/>
        <end position="225"/>
    </location>
</feature>
<dbReference type="EC" id="6.3.2.10" evidence="6"/>
<comment type="function">
    <text evidence="6">Involved in cell wall formation. Catalyzes the final step in the synthesis of UDP-N-acetylmuramoyl-pentapeptide, the precursor of murein.</text>
</comment>
<dbReference type="GO" id="GO:0008766">
    <property type="term" value="F:UDP-N-acetylmuramoylalanyl-D-glutamyl-2,6-diaminopimelate-D-alanyl-D-alanine ligase activity"/>
    <property type="evidence" value="ECO:0007669"/>
    <property type="project" value="RHEA"/>
</dbReference>
<dbReference type="RefSeq" id="WP_245652078.1">
    <property type="nucleotide sequence ID" value="NZ_MCRI01000010.1"/>
</dbReference>
<dbReference type="Pfam" id="PF02875">
    <property type="entry name" value="Mur_ligase_C"/>
    <property type="match status" value="1"/>
</dbReference>
<protein>
    <recommendedName>
        <fullName evidence="6">UDP-N-acetylmuramoyl-tripeptide--D-alanyl-D-alanine ligase</fullName>
        <ecNumber evidence="6">6.3.2.10</ecNumber>
    </recommendedName>
</protein>
<sequence>MNRYVPSELPQLVVEDVTRAYGQIARFWRQKSHAKVVAVTGSNGKTTLKEMIASILSQCGKVLATKGNLNNALGVPLTLTRLNDNYDFAVIEMGANHSGEIASLVAMAEPDIAVINNVGEAHLEGFGSLQGVAEAKGEIYAGLKADGVGIINADMPYGELWEHILGARQQIRFGLQQPADITALDLQLSITGSHFMVRLDGVCHFISLPLPGIHNVSNALAAIAICFALKIDPEAIVKGLAAIKSVPHRLQLRQAVNNALIIDDTYNANPGSFRQALQTLMQFPGEHWLVLGDFGELGPESASIHQQLGRDAKAAGIKKLLTVGQQSELAAIAFGENAQHFTDKTALEAELKQTLNSDVACLIKGSRFMKLDQLADVLAVGGDA</sequence>
<dbReference type="PANTHER" id="PTHR43024">
    <property type="entry name" value="UDP-N-ACETYLMURAMOYL-TRIPEPTIDE--D-ALANYL-D-ALANINE LIGASE"/>
    <property type="match status" value="1"/>
</dbReference>
<name>A0A1E3GSL5_9GAMM</name>
<dbReference type="UniPathway" id="UPA00219"/>
<dbReference type="GO" id="GO:0009252">
    <property type="term" value="P:peptidoglycan biosynthetic process"/>
    <property type="evidence" value="ECO:0007669"/>
    <property type="project" value="UniProtKB-UniPathway"/>
</dbReference>
<dbReference type="GO" id="GO:0008360">
    <property type="term" value="P:regulation of cell shape"/>
    <property type="evidence" value="ECO:0007669"/>
    <property type="project" value="UniProtKB-KW"/>
</dbReference>
<dbReference type="InterPro" id="IPR005863">
    <property type="entry name" value="UDP-N-AcMur_synth"/>
</dbReference>
<dbReference type="GO" id="GO:0071555">
    <property type="term" value="P:cell wall organization"/>
    <property type="evidence" value="ECO:0007669"/>
    <property type="project" value="UniProtKB-KW"/>
</dbReference>
<dbReference type="InterPro" id="IPR004101">
    <property type="entry name" value="Mur_ligase_C"/>
</dbReference>
<comment type="catalytic activity">
    <reaction evidence="6">
        <text>D-alanyl-D-alanine + UDP-N-acetyl-alpha-D-muramoyl-L-alanyl-gamma-D-glutamyl-meso-2,6-diaminopimelate + ATP = UDP-N-acetyl-alpha-D-muramoyl-L-alanyl-gamma-D-glutamyl-meso-2,6-diaminopimeloyl-D-alanyl-D-alanine + ADP + phosphate + H(+)</text>
        <dbReference type="Rhea" id="RHEA:28374"/>
        <dbReference type="ChEBI" id="CHEBI:15378"/>
        <dbReference type="ChEBI" id="CHEBI:30616"/>
        <dbReference type="ChEBI" id="CHEBI:43474"/>
        <dbReference type="ChEBI" id="CHEBI:57822"/>
        <dbReference type="ChEBI" id="CHEBI:61386"/>
        <dbReference type="ChEBI" id="CHEBI:83905"/>
        <dbReference type="ChEBI" id="CHEBI:456216"/>
        <dbReference type="EC" id="6.3.2.10"/>
    </reaction>
</comment>